<organism evidence="1 2">
    <name type="scientific">Fimbriiglobus ruber</name>
    <dbReference type="NCBI Taxonomy" id="1908690"/>
    <lineage>
        <taxon>Bacteria</taxon>
        <taxon>Pseudomonadati</taxon>
        <taxon>Planctomycetota</taxon>
        <taxon>Planctomycetia</taxon>
        <taxon>Gemmatales</taxon>
        <taxon>Gemmataceae</taxon>
        <taxon>Fimbriiglobus</taxon>
    </lineage>
</organism>
<reference evidence="2" key="1">
    <citation type="submission" date="2017-06" db="EMBL/GenBank/DDBJ databases">
        <title>Genome analysis of Fimbriiglobus ruber SP5, the first member of the order Planctomycetales with confirmed chitinolytic capability.</title>
        <authorList>
            <person name="Ravin N.V."/>
            <person name="Rakitin A.L."/>
            <person name="Ivanova A.A."/>
            <person name="Beletsky A.V."/>
            <person name="Kulichevskaya I.S."/>
            <person name="Mardanov A.V."/>
            <person name="Dedysh S.N."/>
        </authorList>
    </citation>
    <scope>NUCLEOTIDE SEQUENCE [LARGE SCALE GENOMIC DNA]</scope>
    <source>
        <strain evidence="2">SP5</strain>
    </source>
</reference>
<proteinExistence type="predicted"/>
<dbReference type="AlphaFoldDB" id="A0A225DPI4"/>
<evidence type="ECO:0000313" key="2">
    <source>
        <dbReference type="Proteomes" id="UP000214646"/>
    </source>
</evidence>
<accession>A0A225DPI4</accession>
<sequence length="55" mass="6249">MRRDFPRLPTGRDLYLLVVALRLLAMVIEKSGRRGRLVFTKQPNQPLPASACRGN</sequence>
<comment type="caution">
    <text evidence="1">The sequence shown here is derived from an EMBL/GenBank/DDBJ whole genome shotgun (WGS) entry which is preliminary data.</text>
</comment>
<dbReference type="Proteomes" id="UP000214646">
    <property type="component" value="Unassembled WGS sequence"/>
</dbReference>
<evidence type="ECO:0000313" key="1">
    <source>
        <dbReference type="EMBL" id="OWK43211.1"/>
    </source>
</evidence>
<protein>
    <submittedName>
        <fullName evidence="1">Uncharacterized protein</fullName>
    </submittedName>
</protein>
<dbReference type="EMBL" id="NIDE01000004">
    <property type="protein sequence ID" value="OWK43211.1"/>
    <property type="molecule type" value="Genomic_DNA"/>
</dbReference>
<keyword evidence="2" id="KW-1185">Reference proteome</keyword>
<name>A0A225DPI4_9BACT</name>
<gene>
    <name evidence="1" type="ORF">FRUB_02810</name>
</gene>